<organism evidence="14 15">
    <name type="scientific">Rhizophagus clarus</name>
    <dbReference type="NCBI Taxonomy" id="94130"/>
    <lineage>
        <taxon>Eukaryota</taxon>
        <taxon>Fungi</taxon>
        <taxon>Fungi incertae sedis</taxon>
        <taxon>Mucoromycota</taxon>
        <taxon>Glomeromycotina</taxon>
        <taxon>Glomeromycetes</taxon>
        <taxon>Glomerales</taxon>
        <taxon>Glomeraceae</taxon>
        <taxon>Rhizophagus</taxon>
    </lineage>
</organism>
<dbReference type="GO" id="GO:0005789">
    <property type="term" value="C:endoplasmic reticulum membrane"/>
    <property type="evidence" value="ECO:0007669"/>
    <property type="project" value="TreeGrafter"/>
</dbReference>
<dbReference type="GO" id="GO:0030246">
    <property type="term" value="F:carbohydrate binding"/>
    <property type="evidence" value="ECO:0007669"/>
    <property type="project" value="UniProtKB-KW"/>
</dbReference>
<gene>
    <name evidence="14" type="ORF">RCL2_002047600</name>
</gene>
<keyword evidence="7 12" id="KW-0256">Endoplasmic reticulum</keyword>
<feature type="signal peptide" evidence="12">
    <location>
        <begin position="1"/>
        <end position="26"/>
    </location>
</feature>
<evidence type="ECO:0000256" key="6">
    <source>
        <dbReference type="ARBA" id="ARBA00022737"/>
    </source>
</evidence>
<evidence type="ECO:0000256" key="3">
    <source>
        <dbReference type="ARBA" id="ARBA00022723"/>
    </source>
</evidence>
<keyword evidence="5" id="KW-0430">Lectin</keyword>
<evidence type="ECO:0000256" key="13">
    <source>
        <dbReference type="SAM" id="MobiDB-lite"/>
    </source>
</evidence>
<keyword evidence="8" id="KW-0862">Zinc</keyword>
<protein>
    <submittedName>
        <fullName evidence="14">Calreticulin-like</fullName>
    </submittedName>
</protein>
<dbReference type="FunFam" id="2.60.120.200:FF:000018">
    <property type="entry name" value="Calreticulin 1b"/>
    <property type="match status" value="1"/>
</dbReference>
<feature type="compositionally biased region" description="Low complexity" evidence="13">
    <location>
        <begin position="429"/>
        <end position="442"/>
    </location>
</feature>
<dbReference type="InterPro" id="IPR009033">
    <property type="entry name" value="Calreticulin/calnexin_P_dom_sf"/>
</dbReference>
<proteinExistence type="inferred from homology"/>
<evidence type="ECO:0000256" key="8">
    <source>
        <dbReference type="ARBA" id="ARBA00022833"/>
    </source>
</evidence>
<dbReference type="Gene3D" id="2.60.120.200">
    <property type="match status" value="1"/>
</dbReference>
<dbReference type="Gene3D" id="2.10.250.10">
    <property type="entry name" value="Calreticulin/calnexin, P domain"/>
    <property type="match status" value="1"/>
</dbReference>
<evidence type="ECO:0000256" key="2">
    <source>
        <dbReference type="ARBA" id="ARBA00010983"/>
    </source>
</evidence>
<evidence type="ECO:0000256" key="12">
    <source>
        <dbReference type="RuleBase" id="RU362126"/>
    </source>
</evidence>
<dbReference type="PROSITE" id="PS00803">
    <property type="entry name" value="CALRETICULIN_1"/>
    <property type="match status" value="1"/>
</dbReference>
<dbReference type="PROSITE" id="PS00804">
    <property type="entry name" value="CALRETICULIN_2"/>
    <property type="match status" value="1"/>
</dbReference>
<feature type="compositionally biased region" description="Basic and acidic residues" evidence="13">
    <location>
        <begin position="202"/>
        <end position="224"/>
    </location>
</feature>
<dbReference type="PANTHER" id="PTHR11073:SF2">
    <property type="entry name" value="CALRETICULIN"/>
    <property type="match status" value="1"/>
</dbReference>
<evidence type="ECO:0000256" key="10">
    <source>
        <dbReference type="ARBA" id="ARBA00023186"/>
    </source>
</evidence>
<feature type="chain" id="PRO_5034522386" evidence="12">
    <location>
        <begin position="27"/>
        <end position="476"/>
    </location>
</feature>
<comment type="similarity">
    <text evidence="2 12">Belongs to the calreticulin family.</text>
</comment>
<dbReference type="AlphaFoldDB" id="A0A8H3LVD1"/>
<keyword evidence="10 12" id="KW-0143">Chaperone</keyword>
<keyword evidence="3" id="KW-0479">Metal-binding</keyword>
<dbReference type="InterPro" id="IPR001580">
    <property type="entry name" value="Calret/calnex"/>
</dbReference>
<dbReference type="GO" id="GO:0006457">
    <property type="term" value="P:protein folding"/>
    <property type="evidence" value="ECO:0007669"/>
    <property type="project" value="InterPro"/>
</dbReference>
<name>A0A8H3LVD1_9GLOM</name>
<dbReference type="Pfam" id="PF00262">
    <property type="entry name" value="Calreticulin"/>
    <property type="match status" value="2"/>
</dbReference>
<comment type="subcellular location">
    <subcellularLocation>
        <location evidence="1">Endoplasmic reticulum lumen</location>
    </subcellularLocation>
</comment>
<keyword evidence="9" id="KW-0106">Calcium</keyword>
<dbReference type="PRINTS" id="PR00626">
    <property type="entry name" value="CALRETICULIN"/>
</dbReference>
<evidence type="ECO:0000313" key="14">
    <source>
        <dbReference type="EMBL" id="GES93729.1"/>
    </source>
</evidence>
<sequence length="476" mass="54496">MYNGNTIFSSKLVCASILTLSIIASAEIYLKETFSDADWEKRWIQSQHRDDLGKFTVSSGNFYADEIESRGLKTSQDAKFYAISTKLNKEFNNTNKDLIVQFSVKHEQNIDCGGGYVKLLPPEFDALSFKGESPYNIMFGPDICGTTRIVHVIVNYQNENKKITKQIIAPSDQLTHLYTLIIKPDQTYTVLVDNKEEASGKLEEDFKLLPPREIHDENAKKPDNWDEEPLIPDPNDKKPDDWVDAPRTIPDPKAEKPDDWDDESDGVWEPPHIPNPEFKGEWEPKMIENPNYNGTWYTPLIPNPAYKEDKTLHVFNTLYIGFDLWQVKSGTIFDNILVTDDIEEAKKFSNETFMKYRDAELEAKRKLDDLETEKTKSESEKVNKDDDLEDDENENNGNDEIIDLDVEIGSGGQIKVTKPDDLPEAQDNTSTQESTTPTTSELPPSPSSTKDENDELDKSFNEFEEEIGIRREREEL</sequence>
<feature type="compositionally biased region" description="Basic and acidic residues" evidence="13">
    <location>
        <begin position="371"/>
        <end position="385"/>
    </location>
</feature>
<evidence type="ECO:0000256" key="7">
    <source>
        <dbReference type="ARBA" id="ARBA00022824"/>
    </source>
</evidence>
<dbReference type="FunFam" id="2.10.250.10:FF:000002">
    <property type="entry name" value="Calreticulin"/>
    <property type="match status" value="1"/>
</dbReference>
<dbReference type="OrthoDB" id="1938156at2759"/>
<dbReference type="GO" id="GO:0036503">
    <property type="term" value="P:ERAD pathway"/>
    <property type="evidence" value="ECO:0007669"/>
    <property type="project" value="TreeGrafter"/>
</dbReference>
<feature type="disulfide bond" evidence="11">
    <location>
        <begin position="112"/>
        <end position="144"/>
    </location>
</feature>
<dbReference type="EMBL" id="BLAL01000229">
    <property type="protein sequence ID" value="GES93729.1"/>
    <property type="molecule type" value="Genomic_DNA"/>
</dbReference>
<reference evidence="14" key="1">
    <citation type="submission" date="2019-10" db="EMBL/GenBank/DDBJ databases">
        <title>Conservation and host-specific expression of non-tandemly repeated heterogenous ribosome RNA gene in arbuscular mycorrhizal fungi.</title>
        <authorList>
            <person name="Maeda T."/>
            <person name="Kobayashi Y."/>
            <person name="Nakagawa T."/>
            <person name="Ezawa T."/>
            <person name="Yamaguchi K."/>
            <person name="Bino T."/>
            <person name="Nishimoto Y."/>
            <person name="Shigenobu S."/>
            <person name="Kawaguchi M."/>
        </authorList>
    </citation>
    <scope>NUCLEOTIDE SEQUENCE</scope>
    <source>
        <strain evidence="14">HR1</strain>
    </source>
</reference>
<dbReference type="GO" id="GO:0005788">
    <property type="term" value="C:endoplasmic reticulum lumen"/>
    <property type="evidence" value="ECO:0007669"/>
    <property type="project" value="UniProtKB-SubCell"/>
</dbReference>
<feature type="region of interest" description="Disordered" evidence="13">
    <location>
        <begin position="371"/>
        <end position="476"/>
    </location>
</feature>
<evidence type="ECO:0000256" key="11">
    <source>
        <dbReference type="PIRSR" id="PIRSR601580-3"/>
    </source>
</evidence>
<dbReference type="GO" id="GO:0051082">
    <property type="term" value="F:unfolded protein binding"/>
    <property type="evidence" value="ECO:0007669"/>
    <property type="project" value="InterPro"/>
</dbReference>
<feature type="compositionally biased region" description="Basic and acidic residues" evidence="13">
    <location>
        <begin position="456"/>
        <end position="476"/>
    </location>
</feature>
<dbReference type="PANTHER" id="PTHR11073">
    <property type="entry name" value="CALRETICULIN AND CALNEXIN"/>
    <property type="match status" value="1"/>
</dbReference>
<evidence type="ECO:0000256" key="4">
    <source>
        <dbReference type="ARBA" id="ARBA00022729"/>
    </source>
</evidence>
<accession>A0A8H3LVD1</accession>
<evidence type="ECO:0000256" key="5">
    <source>
        <dbReference type="ARBA" id="ARBA00022734"/>
    </source>
</evidence>
<dbReference type="SUPFAM" id="SSF63887">
    <property type="entry name" value="P-domain of calnexin/calreticulin"/>
    <property type="match status" value="1"/>
</dbReference>
<dbReference type="InterPro" id="IPR013320">
    <property type="entry name" value="ConA-like_dom_sf"/>
</dbReference>
<keyword evidence="4 12" id="KW-0732">Signal</keyword>
<comment type="caution">
    <text evidence="14">The sequence shown here is derived from an EMBL/GenBank/DDBJ whole genome shotgun (WGS) entry which is preliminary data.</text>
</comment>
<keyword evidence="6" id="KW-0677">Repeat</keyword>
<evidence type="ECO:0000256" key="1">
    <source>
        <dbReference type="ARBA" id="ARBA00004319"/>
    </source>
</evidence>
<evidence type="ECO:0000313" key="15">
    <source>
        <dbReference type="Proteomes" id="UP000615446"/>
    </source>
</evidence>
<dbReference type="GO" id="GO:0005509">
    <property type="term" value="F:calcium ion binding"/>
    <property type="evidence" value="ECO:0007669"/>
    <property type="project" value="InterPro"/>
</dbReference>
<evidence type="ECO:0000256" key="9">
    <source>
        <dbReference type="ARBA" id="ARBA00022837"/>
    </source>
</evidence>
<keyword evidence="11" id="KW-1015">Disulfide bond</keyword>
<feature type="region of interest" description="Disordered" evidence="13">
    <location>
        <begin position="202"/>
        <end position="266"/>
    </location>
</feature>
<dbReference type="SUPFAM" id="SSF49899">
    <property type="entry name" value="Concanavalin A-like lectins/glucanases"/>
    <property type="match status" value="1"/>
</dbReference>
<dbReference type="InterPro" id="IPR018124">
    <property type="entry name" value="Calret/calnex_CS"/>
</dbReference>
<dbReference type="Proteomes" id="UP000615446">
    <property type="component" value="Unassembled WGS sequence"/>
</dbReference>